<accession>A0A0N0P7Z5</accession>
<comment type="catalytic activity">
    <reaction evidence="7 8">
        <text>L-aspartate + 2-oxoglutarate = oxaloacetate + L-glutamate</text>
        <dbReference type="Rhea" id="RHEA:21824"/>
        <dbReference type="ChEBI" id="CHEBI:16452"/>
        <dbReference type="ChEBI" id="CHEBI:16810"/>
        <dbReference type="ChEBI" id="CHEBI:29985"/>
        <dbReference type="ChEBI" id="CHEBI:29991"/>
        <dbReference type="EC" id="2.6.1.1"/>
    </reaction>
</comment>
<dbReference type="InterPro" id="IPR015424">
    <property type="entry name" value="PyrdxlP-dep_Trfase"/>
</dbReference>
<proteinExistence type="inferred from homology"/>
<sequence length="440" mass="48872">MLRHVSKAVLSGVVPSTGTMPLCTALQCATRCHASTEYFAAVPRAPPDAIMGIAADFARDPSTNKVNLCVGVYRDEHNKPFVLESVRKAMKTIVENDTQMDYASIGGLPSFVSSSQALCFGKSVQDVQGDRIASVQSLSGTGALHLGLELLQRYAGSTGPLTVHIPFPSYPNHYNILQHLNIDIKTYPYYNMLTHRLDVDAMLNYFRQLPPHSVVMMHACAHNPTGCDPTPEEWETTVDVLRRGDLVPFIDMAYQGFASGDVERDAYVLRTLNSHDIPTYLVAQSLAKSFGLYGHRAGALHIRCTTQKEKANVMSQLQSTVRATYSNPPIFGARIADEILRTPHLRDLWKKELLGMAKRLESMRHSLVEHLRACGSTRDWEFLEKGLGMMSLTGLTEEQVIQLQSQHRIYLTRNGRIAFSGLNVDNVAYVAQAIHEVTSR</sequence>
<dbReference type="Gene3D" id="3.40.640.10">
    <property type="entry name" value="Type I PLP-dependent aspartate aminotransferase-like (Major domain)"/>
    <property type="match status" value="1"/>
</dbReference>
<evidence type="ECO:0000256" key="3">
    <source>
        <dbReference type="ARBA" id="ARBA00011738"/>
    </source>
</evidence>
<dbReference type="GO" id="GO:0006520">
    <property type="term" value="P:amino acid metabolic process"/>
    <property type="evidence" value="ECO:0007669"/>
    <property type="project" value="InterPro"/>
</dbReference>
<keyword evidence="6" id="KW-0663">Pyridoxal phosphate</keyword>
<dbReference type="GO" id="GO:0004069">
    <property type="term" value="F:L-aspartate:2-oxoglutarate aminotransferase activity"/>
    <property type="evidence" value="ECO:0007669"/>
    <property type="project" value="UniProtKB-EC"/>
</dbReference>
<evidence type="ECO:0000313" key="11">
    <source>
        <dbReference type="Proteomes" id="UP000038009"/>
    </source>
</evidence>
<dbReference type="Proteomes" id="UP000038009">
    <property type="component" value="Unassembled WGS sequence"/>
</dbReference>
<dbReference type="InterPro" id="IPR004838">
    <property type="entry name" value="NHTrfase_class1_PyrdxlP-BS"/>
</dbReference>
<dbReference type="Pfam" id="PF00155">
    <property type="entry name" value="Aminotran_1_2"/>
    <property type="match status" value="1"/>
</dbReference>
<dbReference type="PANTHER" id="PTHR11879:SF22">
    <property type="entry name" value="ASPARTATE AMINOTRANSFERASE, MITOCHONDRIAL"/>
    <property type="match status" value="1"/>
</dbReference>
<dbReference type="InterPro" id="IPR015421">
    <property type="entry name" value="PyrdxlP-dep_Trfase_major"/>
</dbReference>
<evidence type="ECO:0000256" key="6">
    <source>
        <dbReference type="ARBA" id="ARBA00022898"/>
    </source>
</evidence>
<comment type="caution">
    <text evidence="10">The sequence shown here is derived from an EMBL/GenBank/DDBJ whole genome shotgun (WGS) entry which is preliminary data.</text>
</comment>
<dbReference type="OMA" id="PTWPIHE"/>
<name>A0A0N0P7Z5_LEPSE</name>
<organism evidence="10 11">
    <name type="scientific">Leptomonas seymouri</name>
    <dbReference type="NCBI Taxonomy" id="5684"/>
    <lineage>
        <taxon>Eukaryota</taxon>
        <taxon>Discoba</taxon>
        <taxon>Euglenozoa</taxon>
        <taxon>Kinetoplastea</taxon>
        <taxon>Metakinetoplastina</taxon>
        <taxon>Trypanosomatida</taxon>
        <taxon>Trypanosomatidae</taxon>
        <taxon>Leishmaniinae</taxon>
        <taxon>Leptomonas</taxon>
    </lineage>
</organism>
<evidence type="ECO:0000256" key="1">
    <source>
        <dbReference type="ARBA" id="ARBA00001933"/>
    </source>
</evidence>
<dbReference type="PROSITE" id="PS00105">
    <property type="entry name" value="AA_TRANSFER_CLASS_1"/>
    <property type="match status" value="1"/>
</dbReference>
<dbReference type="Gene3D" id="3.90.1150.10">
    <property type="entry name" value="Aspartate Aminotransferase, domain 1"/>
    <property type="match status" value="1"/>
</dbReference>
<evidence type="ECO:0000259" key="9">
    <source>
        <dbReference type="Pfam" id="PF00155"/>
    </source>
</evidence>
<dbReference type="InterPro" id="IPR004839">
    <property type="entry name" value="Aminotransferase_I/II_large"/>
</dbReference>
<dbReference type="PRINTS" id="PR00799">
    <property type="entry name" value="TRANSAMINASE"/>
</dbReference>
<dbReference type="InterPro" id="IPR000796">
    <property type="entry name" value="Asp_trans"/>
</dbReference>
<dbReference type="GO" id="GO:0030170">
    <property type="term" value="F:pyridoxal phosphate binding"/>
    <property type="evidence" value="ECO:0007669"/>
    <property type="project" value="InterPro"/>
</dbReference>
<dbReference type="NCBIfam" id="NF006719">
    <property type="entry name" value="PRK09257.1"/>
    <property type="match status" value="1"/>
</dbReference>
<evidence type="ECO:0000313" key="10">
    <source>
        <dbReference type="EMBL" id="KPI88927.1"/>
    </source>
</evidence>
<keyword evidence="11" id="KW-1185">Reference proteome</keyword>
<dbReference type="OrthoDB" id="6752799at2759"/>
<evidence type="ECO:0000256" key="7">
    <source>
        <dbReference type="ARBA" id="ARBA00049185"/>
    </source>
</evidence>
<dbReference type="PANTHER" id="PTHR11879">
    <property type="entry name" value="ASPARTATE AMINOTRANSFERASE"/>
    <property type="match status" value="1"/>
</dbReference>
<dbReference type="VEuPathDB" id="TriTrypDB:Lsey_0036_0210"/>
<evidence type="ECO:0000256" key="2">
    <source>
        <dbReference type="ARBA" id="ARBA00007441"/>
    </source>
</evidence>
<comment type="miscellaneous">
    <text evidence="8">In eukaryotes there are cytoplasmic, mitochondrial and chloroplastic isozymes.</text>
</comment>
<comment type="subunit">
    <text evidence="3 8">Homodimer.</text>
</comment>
<comment type="cofactor">
    <cofactor evidence="1">
        <name>pyridoxal 5'-phosphate</name>
        <dbReference type="ChEBI" id="CHEBI:597326"/>
    </cofactor>
</comment>
<dbReference type="EMBL" id="LJSK01000036">
    <property type="protein sequence ID" value="KPI88927.1"/>
    <property type="molecule type" value="Genomic_DNA"/>
</dbReference>
<evidence type="ECO:0000256" key="4">
    <source>
        <dbReference type="ARBA" id="ARBA00022576"/>
    </source>
</evidence>
<dbReference type="CDD" id="cd00609">
    <property type="entry name" value="AAT_like"/>
    <property type="match status" value="1"/>
</dbReference>
<comment type="similarity">
    <text evidence="2">Belongs to the class-I pyridoxal-phosphate-dependent aminotransferase family.</text>
</comment>
<dbReference type="GO" id="GO:0005739">
    <property type="term" value="C:mitochondrion"/>
    <property type="evidence" value="ECO:0007669"/>
    <property type="project" value="TreeGrafter"/>
</dbReference>
<dbReference type="AlphaFoldDB" id="A0A0N0P7Z5"/>
<reference evidence="10 11" key="1">
    <citation type="journal article" date="2015" name="PLoS Pathog.">
        <title>Leptomonas seymouri: Adaptations to the Dixenous Life Cycle Analyzed by Genome Sequencing, Transcriptome Profiling and Co-infection with Leishmania donovani.</title>
        <authorList>
            <person name="Kraeva N."/>
            <person name="Butenko A."/>
            <person name="Hlavacova J."/>
            <person name="Kostygov A."/>
            <person name="Myskova J."/>
            <person name="Grybchuk D."/>
            <person name="Lestinova T."/>
            <person name="Votypka J."/>
            <person name="Volf P."/>
            <person name="Opperdoes F."/>
            <person name="Flegontov P."/>
            <person name="Lukes J."/>
            <person name="Yurchenko V."/>
        </authorList>
    </citation>
    <scope>NUCLEOTIDE SEQUENCE [LARGE SCALE GENOMIC DNA]</scope>
    <source>
        <strain evidence="10 11">ATCC 30220</strain>
    </source>
</reference>
<protein>
    <recommendedName>
        <fullName evidence="8">Aspartate aminotransferase</fullName>
        <ecNumber evidence="8">2.6.1.1</ecNumber>
    </recommendedName>
</protein>
<dbReference type="InterPro" id="IPR015422">
    <property type="entry name" value="PyrdxlP-dep_Trfase_small"/>
</dbReference>
<gene>
    <name evidence="10" type="ORF">ABL78_1972</name>
</gene>
<dbReference type="SUPFAM" id="SSF53383">
    <property type="entry name" value="PLP-dependent transferases"/>
    <property type="match status" value="1"/>
</dbReference>
<keyword evidence="4 8" id="KW-0032">Aminotransferase</keyword>
<evidence type="ECO:0000256" key="5">
    <source>
        <dbReference type="ARBA" id="ARBA00022679"/>
    </source>
</evidence>
<feature type="domain" description="Aminotransferase class I/classII large" evidence="9">
    <location>
        <begin position="64"/>
        <end position="434"/>
    </location>
</feature>
<evidence type="ECO:0000256" key="8">
    <source>
        <dbReference type="RuleBase" id="RU000480"/>
    </source>
</evidence>
<keyword evidence="5 8" id="KW-0808">Transferase</keyword>
<dbReference type="EC" id="2.6.1.1" evidence="8"/>